<evidence type="ECO:0000256" key="1">
    <source>
        <dbReference type="ARBA" id="ARBA00006739"/>
    </source>
</evidence>
<dbReference type="PANTHER" id="PTHR43179:SF12">
    <property type="entry name" value="GALACTOFURANOSYLTRANSFERASE GLFT2"/>
    <property type="match status" value="1"/>
</dbReference>
<dbReference type="Gene3D" id="3.40.50.2000">
    <property type="entry name" value="Glycogen Phosphorylase B"/>
    <property type="match status" value="1"/>
</dbReference>
<dbReference type="AlphaFoldDB" id="A0AAJ1TQN2"/>
<proteinExistence type="inferred from homology"/>
<dbReference type="Pfam" id="PF00535">
    <property type="entry name" value="Glycos_transf_2"/>
    <property type="match status" value="1"/>
</dbReference>
<accession>A0AAJ1TQN2</accession>
<dbReference type="SUPFAM" id="SSF53448">
    <property type="entry name" value="Nucleotide-diphospho-sugar transferases"/>
    <property type="match status" value="1"/>
</dbReference>
<gene>
    <name evidence="6" type="ORF">QO001_004245</name>
</gene>
<organism evidence="6 7">
    <name type="scientific">Methylobacterium brachiatum</name>
    <dbReference type="NCBI Taxonomy" id="269660"/>
    <lineage>
        <taxon>Bacteria</taxon>
        <taxon>Pseudomonadati</taxon>
        <taxon>Pseudomonadota</taxon>
        <taxon>Alphaproteobacteria</taxon>
        <taxon>Hyphomicrobiales</taxon>
        <taxon>Methylobacteriaceae</taxon>
        <taxon>Methylobacterium</taxon>
    </lineage>
</organism>
<dbReference type="Proteomes" id="UP001223420">
    <property type="component" value="Unassembled WGS sequence"/>
</dbReference>
<dbReference type="InterPro" id="IPR001296">
    <property type="entry name" value="Glyco_trans_1"/>
</dbReference>
<sequence length="900" mass="100880">MNQLKINSSISELVKGSGLFDASWYLREYPDVLETKLEPFEHFINHGLSEGRMPGPLFDHIWYAHKNGIPLYNPSLSLLHFLDRGIYDGSSPHPLIDLDWYTQQLQVAGVNQANALKHYLEQGSKLSPHPLFDPIWYCGQIQILGEQSPLLHYLHVGASLDLSPHPLFDPLYYKKEFNRRGLMGEPGNIVDYIKNTHSKQVPPSRYFDPAAYLATNPDVQEAGIHPLVHFAKYGLSEGRAGWRQKAIVEPTDATRRETVDIVICVHNAYEDVRACLESVVQSTLPPYRVIIVDDGSESQTADYVNEVARANGFYLLRNDIALGYTFAANQGLRRSFADYIVLLNSDTIVSEGWIDRLWQHAHECPKIGIIGPVSNTASWQSVPNIITDGDWDPNQIPDWMTITEMDDLVRSTTNGSLYLPFINGFCMLIRREVLDQIGLFDEATFGAGYGEENDFVIRTRKAGWDLRVATNVYIYHAQSKSYSNIRRQKLAEAADIALAKKHNPAVDILPFVGYCQDGLSLVALRAKIRSALETRSILHHQKSKWEGKRVAIILPCGEFGGGPNVVLQEAKALGRLGVDVTLINFESNKSKLAQTSEQEAARFTFVKDPEHLTAYLFARSHCYDAIISTLYRSVYWLPPISSPGRPKYGYYVQDFEPDFFLPGDPEKHLAELSYKIRPDITFFTKTNWNREKLISQGLVDATVIGPSVDLSMFAPSENKSLGKNRNICIVAMVRPATPRRGHAMTVSVLDQVQRRYGGQISIEIFGSSDNELSQHGLQRPYWQNHGSLNRQDLATLLSKADIFLDFSTYQAMGLTLLEAMASGCAVIGPSAGGASEFLQHEFNGLIVDSSKEMDCVQSIDKLILDPGHRKKLMNQAVSDVHKFAPELAAVRMLEALFNAS</sequence>
<dbReference type="Gene3D" id="3.40.50.11090">
    <property type="match status" value="1"/>
</dbReference>
<evidence type="ECO:0000313" key="7">
    <source>
        <dbReference type="Proteomes" id="UP001223420"/>
    </source>
</evidence>
<dbReference type="Pfam" id="PF00534">
    <property type="entry name" value="Glycos_transf_1"/>
    <property type="match status" value="1"/>
</dbReference>
<evidence type="ECO:0000256" key="2">
    <source>
        <dbReference type="ARBA" id="ARBA00022676"/>
    </source>
</evidence>
<reference evidence="6" key="1">
    <citation type="submission" date="2023-07" db="EMBL/GenBank/DDBJ databases">
        <title>Genomic Encyclopedia of Type Strains, Phase IV (KMG-IV): sequencing the most valuable type-strain genomes for metagenomic binning, comparative biology and taxonomic classification.</title>
        <authorList>
            <person name="Goeker M."/>
        </authorList>
    </citation>
    <scope>NUCLEOTIDE SEQUENCE</scope>
    <source>
        <strain evidence="6">DSM 19569</strain>
    </source>
</reference>
<dbReference type="SUPFAM" id="SSF53756">
    <property type="entry name" value="UDP-Glycosyltransferase/glycogen phosphorylase"/>
    <property type="match status" value="1"/>
</dbReference>
<dbReference type="GO" id="GO:0016757">
    <property type="term" value="F:glycosyltransferase activity"/>
    <property type="evidence" value="ECO:0007669"/>
    <property type="project" value="UniProtKB-KW"/>
</dbReference>
<feature type="domain" description="Glycosyltransferase 2-like" evidence="5">
    <location>
        <begin position="261"/>
        <end position="437"/>
    </location>
</feature>
<dbReference type="InterPro" id="IPR001173">
    <property type="entry name" value="Glyco_trans_2-like"/>
</dbReference>
<feature type="domain" description="Glycosyl transferase family 1" evidence="4">
    <location>
        <begin position="719"/>
        <end position="876"/>
    </location>
</feature>
<dbReference type="InterPro" id="IPR029044">
    <property type="entry name" value="Nucleotide-diphossugar_trans"/>
</dbReference>
<dbReference type="PANTHER" id="PTHR43179">
    <property type="entry name" value="RHAMNOSYLTRANSFERASE WBBL"/>
    <property type="match status" value="1"/>
</dbReference>
<dbReference type="CDD" id="cd03801">
    <property type="entry name" value="GT4_PimA-like"/>
    <property type="match status" value="1"/>
</dbReference>
<keyword evidence="2" id="KW-0328">Glycosyltransferase</keyword>
<comment type="caution">
    <text evidence="6">The sequence shown here is derived from an EMBL/GenBank/DDBJ whole genome shotgun (WGS) entry which is preliminary data.</text>
</comment>
<evidence type="ECO:0000256" key="3">
    <source>
        <dbReference type="ARBA" id="ARBA00022679"/>
    </source>
</evidence>
<evidence type="ECO:0000259" key="5">
    <source>
        <dbReference type="Pfam" id="PF00535"/>
    </source>
</evidence>
<protein>
    <submittedName>
        <fullName evidence="6">GT2 family glycosyltransferase</fullName>
    </submittedName>
</protein>
<evidence type="ECO:0000313" key="6">
    <source>
        <dbReference type="EMBL" id="MDQ0545302.1"/>
    </source>
</evidence>
<dbReference type="Gene3D" id="3.90.550.10">
    <property type="entry name" value="Spore Coat Polysaccharide Biosynthesis Protein SpsA, Chain A"/>
    <property type="match status" value="1"/>
</dbReference>
<name>A0AAJ1TQN2_9HYPH</name>
<keyword evidence="3" id="KW-0808">Transferase</keyword>
<dbReference type="EMBL" id="JAUSWL010000008">
    <property type="protein sequence ID" value="MDQ0545302.1"/>
    <property type="molecule type" value="Genomic_DNA"/>
</dbReference>
<comment type="similarity">
    <text evidence="1">Belongs to the glycosyltransferase 2 family.</text>
</comment>
<dbReference type="RefSeq" id="WP_230367088.1">
    <property type="nucleotide sequence ID" value="NZ_JAJALK010000009.1"/>
</dbReference>
<evidence type="ECO:0000259" key="4">
    <source>
        <dbReference type="Pfam" id="PF00534"/>
    </source>
</evidence>
<dbReference type="CDD" id="cd04186">
    <property type="entry name" value="GT_2_like_c"/>
    <property type="match status" value="1"/>
</dbReference>